<dbReference type="InterPro" id="IPR003439">
    <property type="entry name" value="ABC_transporter-like_ATP-bd"/>
</dbReference>
<dbReference type="GO" id="GO:0016887">
    <property type="term" value="F:ATP hydrolysis activity"/>
    <property type="evidence" value="ECO:0007669"/>
    <property type="project" value="InterPro"/>
</dbReference>
<evidence type="ECO:0000256" key="3">
    <source>
        <dbReference type="ARBA" id="ARBA00022840"/>
    </source>
</evidence>
<keyword evidence="3" id="KW-0067">ATP-binding</keyword>
<dbReference type="InterPro" id="IPR017871">
    <property type="entry name" value="ABC_transporter-like_CS"/>
</dbReference>
<dbReference type="GO" id="GO:0005524">
    <property type="term" value="F:ATP binding"/>
    <property type="evidence" value="ECO:0007669"/>
    <property type="project" value="UniProtKB-KW"/>
</dbReference>
<dbReference type="EMBL" id="MLCO01000016">
    <property type="protein sequence ID" value="ONG58652.1"/>
    <property type="molecule type" value="Genomic_DNA"/>
</dbReference>
<organism evidence="5 6">
    <name type="scientific">Teichococcus deserti</name>
    <dbReference type="NCBI Taxonomy" id="1817963"/>
    <lineage>
        <taxon>Bacteria</taxon>
        <taxon>Pseudomonadati</taxon>
        <taxon>Pseudomonadota</taxon>
        <taxon>Alphaproteobacteria</taxon>
        <taxon>Acetobacterales</taxon>
        <taxon>Roseomonadaceae</taxon>
        <taxon>Roseomonas</taxon>
    </lineage>
</organism>
<dbReference type="Proteomes" id="UP000188879">
    <property type="component" value="Unassembled WGS sequence"/>
</dbReference>
<dbReference type="GO" id="GO:0042941">
    <property type="term" value="P:D-alanine transmembrane transport"/>
    <property type="evidence" value="ECO:0007669"/>
    <property type="project" value="TreeGrafter"/>
</dbReference>
<dbReference type="PROSITE" id="PS50893">
    <property type="entry name" value="ABC_TRANSPORTER_2"/>
    <property type="match status" value="1"/>
</dbReference>
<feature type="domain" description="ABC transporter" evidence="4">
    <location>
        <begin position="5"/>
        <end position="246"/>
    </location>
</feature>
<dbReference type="SUPFAM" id="SSF52540">
    <property type="entry name" value="P-loop containing nucleoside triphosphate hydrolases"/>
    <property type="match status" value="1"/>
</dbReference>
<dbReference type="PANTHER" id="PTHR45772:SF7">
    <property type="entry name" value="AMINO ACID ABC TRANSPORTER ATP-BINDING PROTEIN"/>
    <property type="match status" value="1"/>
</dbReference>
<dbReference type="GO" id="GO:0005304">
    <property type="term" value="F:L-valine transmembrane transporter activity"/>
    <property type="evidence" value="ECO:0007669"/>
    <property type="project" value="TreeGrafter"/>
</dbReference>
<dbReference type="GO" id="GO:0015192">
    <property type="term" value="F:L-phenylalanine transmembrane transporter activity"/>
    <property type="evidence" value="ECO:0007669"/>
    <property type="project" value="TreeGrafter"/>
</dbReference>
<dbReference type="GO" id="GO:0015188">
    <property type="term" value="F:L-isoleucine transmembrane transporter activity"/>
    <property type="evidence" value="ECO:0007669"/>
    <property type="project" value="TreeGrafter"/>
</dbReference>
<dbReference type="InterPro" id="IPR027417">
    <property type="entry name" value="P-loop_NTPase"/>
</dbReference>
<reference evidence="5 6" key="1">
    <citation type="submission" date="2016-10" db="EMBL/GenBank/DDBJ databases">
        <title>Draft Genome sequence of Roseomonas sp. strain M3.</title>
        <authorList>
            <person name="Subhash Y."/>
            <person name="Lee S."/>
        </authorList>
    </citation>
    <scope>NUCLEOTIDE SEQUENCE [LARGE SCALE GENOMIC DNA]</scope>
    <source>
        <strain evidence="5 6">M3</strain>
    </source>
</reference>
<evidence type="ECO:0000259" key="4">
    <source>
        <dbReference type="PROSITE" id="PS50893"/>
    </source>
</evidence>
<dbReference type="GO" id="GO:0015808">
    <property type="term" value="P:L-alanine transport"/>
    <property type="evidence" value="ECO:0007669"/>
    <property type="project" value="TreeGrafter"/>
</dbReference>
<sequence>MTALLQVEGVGKRFGEFAAISDVTLDLRGGETLGLIGPNGAGKTTLFNMITGFLKPDAGSLRFDGAAIDRLAPAQRVARGLVRSFQKPMLFPALALRENIAMAARQHAGRGLSWWGGARATRAANDEADRLLIEAGLQHRAEARVADLAYGEQRMADLLIALALRPRLLLLDEPTAGLAPDEARRLLAIIRRHDEGTSVMLITHEVEIAFAACDRIAVLNLGRLLCLDTPAAVQAHPAVREAYLGALAA</sequence>
<dbReference type="InterPro" id="IPR051120">
    <property type="entry name" value="ABC_AA/LPS_Transport"/>
</dbReference>
<accession>A0A1V2H7J4</accession>
<dbReference type="Pfam" id="PF00005">
    <property type="entry name" value="ABC_tran"/>
    <property type="match status" value="1"/>
</dbReference>
<proteinExistence type="predicted"/>
<dbReference type="Pfam" id="PF12399">
    <property type="entry name" value="BCA_ABC_TP_C"/>
    <property type="match status" value="1"/>
</dbReference>
<gene>
    <name evidence="5" type="ORF">BKE38_02395</name>
</gene>
<dbReference type="AlphaFoldDB" id="A0A1V2H7J4"/>
<protein>
    <recommendedName>
        <fullName evidence="4">ABC transporter domain-containing protein</fullName>
    </recommendedName>
</protein>
<evidence type="ECO:0000256" key="1">
    <source>
        <dbReference type="ARBA" id="ARBA00022448"/>
    </source>
</evidence>
<dbReference type="GO" id="GO:1903806">
    <property type="term" value="P:L-isoleucine import across plasma membrane"/>
    <property type="evidence" value="ECO:0007669"/>
    <property type="project" value="TreeGrafter"/>
</dbReference>
<keyword evidence="6" id="KW-1185">Reference proteome</keyword>
<comment type="caution">
    <text evidence="5">The sequence shown here is derived from an EMBL/GenBank/DDBJ whole genome shotgun (WGS) entry which is preliminary data.</text>
</comment>
<dbReference type="GO" id="GO:1903805">
    <property type="term" value="P:L-valine import across plasma membrane"/>
    <property type="evidence" value="ECO:0007669"/>
    <property type="project" value="TreeGrafter"/>
</dbReference>
<evidence type="ECO:0000313" key="6">
    <source>
        <dbReference type="Proteomes" id="UP000188879"/>
    </source>
</evidence>
<dbReference type="RefSeq" id="WP_076955783.1">
    <property type="nucleotide sequence ID" value="NZ_MLCO01000016.1"/>
</dbReference>
<dbReference type="PROSITE" id="PS00211">
    <property type="entry name" value="ABC_TRANSPORTER_1"/>
    <property type="match status" value="1"/>
</dbReference>
<dbReference type="SMART" id="SM00382">
    <property type="entry name" value="AAA"/>
    <property type="match status" value="1"/>
</dbReference>
<dbReference type="PANTHER" id="PTHR45772">
    <property type="entry name" value="CONSERVED COMPONENT OF ABC TRANSPORTER FOR NATURAL AMINO ACIDS-RELATED"/>
    <property type="match status" value="1"/>
</dbReference>
<evidence type="ECO:0000256" key="2">
    <source>
        <dbReference type="ARBA" id="ARBA00022741"/>
    </source>
</evidence>
<dbReference type="GO" id="GO:0005886">
    <property type="term" value="C:plasma membrane"/>
    <property type="evidence" value="ECO:0007669"/>
    <property type="project" value="TreeGrafter"/>
</dbReference>
<keyword evidence="1" id="KW-0813">Transport</keyword>
<keyword evidence="2" id="KW-0547">Nucleotide-binding</keyword>
<dbReference type="Gene3D" id="3.40.50.300">
    <property type="entry name" value="P-loop containing nucleotide triphosphate hydrolases"/>
    <property type="match status" value="1"/>
</dbReference>
<dbReference type="InterPro" id="IPR003593">
    <property type="entry name" value="AAA+_ATPase"/>
</dbReference>
<name>A0A1V2H7J4_9PROT</name>
<dbReference type="InterPro" id="IPR032823">
    <property type="entry name" value="BCA_ABC_TP_C"/>
</dbReference>
<dbReference type="OrthoDB" id="9780942at2"/>
<evidence type="ECO:0000313" key="5">
    <source>
        <dbReference type="EMBL" id="ONG58652.1"/>
    </source>
</evidence>